<protein>
    <submittedName>
        <fullName evidence="2">Glutamate synthase subunit, conjectural</fullName>
    </submittedName>
</protein>
<dbReference type="InterPro" id="IPR002489">
    <property type="entry name" value="Glu_synth_asu_C"/>
</dbReference>
<evidence type="ECO:0000259" key="1">
    <source>
        <dbReference type="PROSITE" id="PS51278"/>
    </source>
</evidence>
<dbReference type="HOGENOM" id="CLU_424917_0_0_2"/>
<feature type="domain" description="Glutamine amidotransferase type-2" evidence="1">
    <location>
        <begin position="9"/>
        <end position="286"/>
    </location>
</feature>
<dbReference type="Gene3D" id="2.160.20.60">
    <property type="entry name" value="Glutamate synthase, alpha subunit, C-terminal domain"/>
    <property type="match status" value="1"/>
</dbReference>
<evidence type="ECO:0000313" key="2">
    <source>
        <dbReference type="EMBL" id="AAL64919.1"/>
    </source>
</evidence>
<dbReference type="InterPro" id="IPR012075">
    <property type="entry name" value="Glu_synth_lsu_1/3"/>
</dbReference>
<dbReference type="InterPro" id="IPR035710">
    <property type="entry name" value="Archaeal_gltB"/>
</dbReference>
<dbReference type="InterPro" id="IPR017932">
    <property type="entry name" value="GATase_2_dom"/>
</dbReference>
<dbReference type="PANTHER" id="PTHR39673">
    <property type="entry name" value="TUNGSTEN FORMYLMETHANOFURAN DEHYDROGENASE, SUBUNIT C (FWDC)"/>
    <property type="match status" value="1"/>
</dbReference>
<sequence length="579" mass="64321">MEFVCYAVCGIFGIYSLGGENIYAGTILEGLVAMRERGTPHGAGVALYRDWGREVIKFFSHKPVSHNVPLPGGIYDNIVEHVEKVPDDAFIYMRSRWLDVYKIVGWPDDIIKIYDISQLKSPVWIGHTRYPTNSPGWYPYQSHPFSVGDVAIVHNGDLSSYGSNVNLLKYKFGYSKFSGTDSEVIAHLLWELYKAYGVEDAVLELLYGRRERWARLDGPYAVAFIIGGPRPVFGAFVDTQHFRPLYVGLDGRNLYIASEAMAIKSVAKDAEVWAMRSGEYILAEGGEIWGNYKKRNVSLLTPPPPSDVLDASNYGVIELADIVRKELERRDVVNVVNVMGHRYLGNGMYRGVLNAWGVVGNASANVMSGGVFNIYGDAQDDLGDAMNDGVIAVYGSVGDAVGQAKRGGEIYIYGNAGTRAAIQHRGGVLVIGGSAGDYLGEYMGGGVVIVLRKTWDEEIGWKIGSGMVGGVIFIRGEVPREKIGYGFDLKRLRRYLELLYREGEISREFYESAAKNPELVAKLDGRAELFAITHHVEIRELSEEEESLLKPYITRFNNLFNTDIKISGETFTIIKPLKI</sequence>
<dbReference type="Proteomes" id="UP000002439">
    <property type="component" value="Chromosome"/>
</dbReference>
<dbReference type="PATRIC" id="fig|178306.9.peg.2590"/>
<keyword evidence="3" id="KW-1185">Reference proteome</keyword>
<dbReference type="STRING" id="178306.PAE3443"/>
<dbReference type="CDD" id="cd01907">
    <property type="entry name" value="GlxB"/>
    <property type="match status" value="1"/>
</dbReference>
<dbReference type="InterPro" id="IPR029055">
    <property type="entry name" value="Ntn_hydrolases_N"/>
</dbReference>
<accession>Q8ZT44</accession>
<dbReference type="Pfam" id="PF13522">
    <property type="entry name" value="GATase_6"/>
    <property type="match status" value="1"/>
</dbReference>
<proteinExistence type="predicted"/>
<reference evidence="2 3" key="1">
    <citation type="journal article" date="2002" name="Proc. Natl. Acad. Sci. U.S.A.">
        <title>Genome sequence of the hyperthermophilic crenarchaeon Pyrobaculum aerophilum.</title>
        <authorList>
            <person name="Fitz-Gibbon S.T."/>
            <person name="Ladner H."/>
            <person name="Kim U.J."/>
            <person name="Stetter K.O."/>
            <person name="Simon M.I."/>
            <person name="Miller J.H."/>
        </authorList>
    </citation>
    <scope>NUCLEOTIDE SEQUENCE [LARGE SCALE GENOMIC DNA]</scope>
    <source>
        <strain evidence="3">ATCC 51768 / DSM 7523 / JCM 9630 / CIP 104966 / NBRC 100827 / IM2</strain>
    </source>
</reference>
<dbReference type="Gene3D" id="3.60.20.10">
    <property type="entry name" value="Glutamine Phosphoribosylpyrophosphate, subunit 1, domain 1"/>
    <property type="match status" value="1"/>
</dbReference>
<name>Q8ZT44_PYRAE</name>
<organism evidence="2 3">
    <name type="scientific">Pyrobaculum aerophilum (strain ATCC 51768 / DSM 7523 / JCM 9630 / CIP 104966 / NBRC 100827 / IM2)</name>
    <dbReference type="NCBI Taxonomy" id="178306"/>
    <lineage>
        <taxon>Archaea</taxon>
        <taxon>Thermoproteota</taxon>
        <taxon>Thermoprotei</taxon>
        <taxon>Thermoproteales</taxon>
        <taxon>Thermoproteaceae</taxon>
        <taxon>Pyrobaculum</taxon>
    </lineage>
</organism>
<dbReference type="CDD" id="cd00981">
    <property type="entry name" value="arch_gltB"/>
    <property type="match status" value="1"/>
</dbReference>
<dbReference type="SUPFAM" id="SSF56235">
    <property type="entry name" value="N-terminal nucleophile aminohydrolases (Ntn hydrolases)"/>
    <property type="match status" value="1"/>
</dbReference>
<dbReference type="GO" id="GO:0016491">
    <property type="term" value="F:oxidoreductase activity"/>
    <property type="evidence" value="ECO:0007669"/>
    <property type="project" value="InterPro"/>
</dbReference>
<dbReference type="InterPro" id="IPR036485">
    <property type="entry name" value="Glu_synth_asu_C_sf"/>
</dbReference>
<evidence type="ECO:0000313" key="3">
    <source>
        <dbReference type="Proteomes" id="UP000002439"/>
    </source>
</evidence>
<dbReference type="eggNOG" id="arCOG00095">
    <property type="taxonomic scope" value="Archaea"/>
</dbReference>
<dbReference type="EnsemblBacteria" id="AAL64919">
    <property type="protein sequence ID" value="AAL64919"/>
    <property type="gene ID" value="PAE3443"/>
</dbReference>
<dbReference type="EMBL" id="AE009441">
    <property type="protein sequence ID" value="AAL64919.1"/>
    <property type="molecule type" value="Genomic_DNA"/>
</dbReference>
<dbReference type="PANTHER" id="PTHR39673:SF5">
    <property type="entry name" value="TUNGSTEN-CONTAINING FORMYLMETHANOFURAN DEHYDROGENASE 2 SUBUNIT C"/>
    <property type="match status" value="1"/>
</dbReference>
<dbReference type="PROSITE" id="PS51278">
    <property type="entry name" value="GATASE_TYPE_2"/>
    <property type="match status" value="1"/>
</dbReference>
<dbReference type="KEGG" id="pai:PAE3443"/>
<gene>
    <name evidence="2" type="ordered locus">PAE3443</name>
</gene>
<dbReference type="InParanoid" id="Q8ZT44"/>
<dbReference type="AlphaFoldDB" id="Q8ZT44"/>
<dbReference type="Pfam" id="PF01493">
    <property type="entry name" value="GXGXG"/>
    <property type="match status" value="1"/>
</dbReference>
<dbReference type="SUPFAM" id="SSF69336">
    <property type="entry name" value="Alpha subunit of glutamate synthase, C-terminal domain"/>
    <property type="match status" value="1"/>
</dbReference>
<dbReference type="PIRSF" id="PIRSF036632">
    <property type="entry name" value="GOGAT_lg_1_3"/>
    <property type="match status" value="1"/>
</dbReference>